<dbReference type="RefSeq" id="WP_058863254.1">
    <property type="nucleotide sequence ID" value="NZ_LPXO01000011.1"/>
</dbReference>
<comment type="caution">
    <text evidence="2">The sequence shown here is derived from an EMBL/GenBank/DDBJ whole genome shotgun (WGS) entry which is preliminary data.</text>
</comment>
<evidence type="ECO:0000313" key="3">
    <source>
        <dbReference type="Proteomes" id="UP000054396"/>
    </source>
</evidence>
<dbReference type="Proteomes" id="UP000054396">
    <property type="component" value="Unassembled WGS sequence"/>
</dbReference>
<dbReference type="AlphaFoldDB" id="A0A0W7WGG6"/>
<gene>
    <name evidence="2" type="ORF">AVJ23_16175</name>
</gene>
<organism evidence="2 3">
    <name type="scientific">Pseudoponticoccus marisrubri</name>
    <dbReference type="NCBI Taxonomy" id="1685382"/>
    <lineage>
        <taxon>Bacteria</taxon>
        <taxon>Pseudomonadati</taxon>
        <taxon>Pseudomonadota</taxon>
        <taxon>Alphaproteobacteria</taxon>
        <taxon>Rhodobacterales</taxon>
        <taxon>Roseobacteraceae</taxon>
        <taxon>Pseudoponticoccus</taxon>
    </lineage>
</organism>
<dbReference type="EMBL" id="LPXO01000011">
    <property type="protein sequence ID" value="KUF09690.1"/>
    <property type="molecule type" value="Genomic_DNA"/>
</dbReference>
<sequence length="63" mass="7032">MSTTQTYLIDAAADLPPDPREPMSEVQAARLRELTDKLDEPFDMALTKRQAARRIAALEEMAA</sequence>
<proteinExistence type="predicted"/>
<keyword evidence="3" id="KW-1185">Reference proteome</keyword>
<dbReference type="OrthoDB" id="7871968at2"/>
<accession>A0A0W7WGG6</accession>
<reference evidence="2 3" key="1">
    <citation type="submission" date="2015-12" db="EMBL/GenBank/DDBJ databases">
        <authorList>
            <person name="Shamseldin A."/>
            <person name="Moawad H."/>
            <person name="Abd El-Rahim W.M."/>
            <person name="Sadowsky M.J."/>
        </authorList>
    </citation>
    <scope>NUCLEOTIDE SEQUENCE [LARGE SCALE GENOMIC DNA]</scope>
    <source>
        <strain evidence="2 3">SJ5A-1</strain>
    </source>
</reference>
<feature type="region of interest" description="Disordered" evidence="1">
    <location>
        <begin position="1"/>
        <end position="24"/>
    </location>
</feature>
<dbReference type="STRING" id="1685382.AVJ23_16175"/>
<evidence type="ECO:0000313" key="2">
    <source>
        <dbReference type="EMBL" id="KUF09690.1"/>
    </source>
</evidence>
<name>A0A0W7WGG6_9RHOB</name>
<evidence type="ECO:0000256" key="1">
    <source>
        <dbReference type="SAM" id="MobiDB-lite"/>
    </source>
</evidence>
<protein>
    <submittedName>
        <fullName evidence="2">Pyrophosphatase</fullName>
    </submittedName>
</protein>